<keyword evidence="1" id="KW-0472">Membrane</keyword>
<proteinExistence type="predicted"/>
<dbReference type="EMBL" id="UAWL01000006">
    <property type="protein sequence ID" value="SQB99678.1"/>
    <property type="molecule type" value="Genomic_DNA"/>
</dbReference>
<accession>A0A2X3B309</accession>
<dbReference type="Gene3D" id="3.40.50.1110">
    <property type="entry name" value="SGNH hydrolase"/>
    <property type="match status" value="1"/>
</dbReference>
<dbReference type="SUPFAM" id="SSF52266">
    <property type="entry name" value="SGNH hydrolase"/>
    <property type="match status" value="1"/>
</dbReference>
<feature type="transmembrane region" description="Helical" evidence="1">
    <location>
        <begin position="37"/>
        <end position="57"/>
    </location>
</feature>
<protein>
    <recommendedName>
        <fullName evidence="4">SGNH hydrolase-type esterase domain-containing protein</fullName>
    </recommendedName>
</protein>
<name>A0A2X3B309_9HELI</name>
<keyword evidence="1" id="KW-1133">Transmembrane helix</keyword>
<dbReference type="GO" id="GO:0016788">
    <property type="term" value="F:hydrolase activity, acting on ester bonds"/>
    <property type="evidence" value="ECO:0007669"/>
    <property type="project" value="UniProtKB-ARBA"/>
</dbReference>
<feature type="transmembrane region" description="Helical" evidence="1">
    <location>
        <begin position="64"/>
        <end position="85"/>
    </location>
</feature>
<dbReference type="RefSeq" id="WP_112059055.1">
    <property type="nucleotide sequence ID" value="NZ_UAWL01000006.1"/>
</dbReference>
<dbReference type="Proteomes" id="UP000250166">
    <property type="component" value="Unassembled WGS sequence"/>
</dbReference>
<evidence type="ECO:0008006" key="4">
    <source>
        <dbReference type="Google" id="ProtNLM"/>
    </source>
</evidence>
<reference evidence="2 3" key="1">
    <citation type="submission" date="2018-06" db="EMBL/GenBank/DDBJ databases">
        <authorList>
            <consortium name="Pathogen Informatics"/>
            <person name="Doyle S."/>
        </authorList>
    </citation>
    <scope>NUCLEOTIDE SEQUENCE [LARGE SCALE GENOMIC DNA]</scope>
    <source>
        <strain evidence="2 3">NCTC13102</strain>
    </source>
</reference>
<evidence type="ECO:0000313" key="2">
    <source>
        <dbReference type="EMBL" id="SQB99678.1"/>
    </source>
</evidence>
<gene>
    <name evidence="2" type="ORF">NCTC13102_02004</name>
</gene>
<dbReference type="InterPro" id="IPR036514">
    <property type="entry name" value="SGNH_hydro_sf"/>
</dbReference>
<dbReference type="AlphaFoldDB" id="A0A2X3B309"/>
<organism evidence="2 3">
    <name type="scientific">Helicobacter fennelliae</name>
    <dbReference type="NCBI Taxonomy" id="215"/>
    <lineage>
        <taxon>Bacteria</taxon>
        <taxon>Pseudomonadati</taxon>
        <taxon>Campylobacterota</taxon>
        <taxon>Epsilonproteobacteria</taxon>
        <taxon>Campylobacterales</taxon>
        <taxon>Helicobacteraceae</taxon>
        <taxon>Helicobacter</taxon>
    </lineage>
</organism>
<keyword evidence="1" id="KW-0812">Transmembrane</keyword>
<evidence type="ECO:0000256" key="1">
    <source>
        <dbReference type="SAM" id="Phobius"/>
    </source>
</evidence>
<sequence length="420" mass="48739">MKKSLLKNPLFWLILLVPLSAVILKLDGVLLRNYEFFIIPYFWIELCLFVVIILAFLRAKKHKLFFAYISIIPLCLCIGEIWGYFHQPQSTNKCQMQSFGNYNTDYVARDFITGYKANPNTKAQSKRMSGDEVIYDVIYESGENGYRKTPNSNANSQKCIVLFGDSFTTGEGVQGDETLGFYLNEYLKHSHKIINLGFHGYGPHQALALLQSTAVQEQTNDCQKIIAFYESIPQHIERANGFSPWEDRNAPRFRLSDGKIEWINKEKNLWSKLKNKLFYQLKKSYFFMYLQPRYKPKKAYNDLYFGILSEMDKTLQEQLGTRLHFILIDSHNLSDEREKQDERAIKEWLKNQDFPYFFASSMINDFATNRLKYAIHACDLHPNALMNSLLAKSLAQFIESSADSGVLDSTHLESNSRISQ</sequence>
<evidence type="ECO:0000313" key="3">
    <source>
        <dbReference type="Proteomes" id="UP000250166"/>
    </source>
</evidence>